<dbReference type="Proteomes" id="UP001142055">
    <property type="component" value="Chromosome 1"/>
</dbReference>
<organism evidence="3 4">
    <name type="scientific">Blomia tropicalis</name>
    <name type="common">Mite</name>
    <dbReference type="NCBI Taxonomy" id="40697"/>
    <lineage>
        <taxon>Eukaryota</taxon>
        <taxon>Metazoa</taxon>
        <taxon>Ecdysozoa</taxon>
        <taxon>Arthropoda</taxon>
        <taxon>Chelicerata</taxon>
        <taxon>Arachnida</taxon>
        <taxon>Acari</taxon>
        <taxon>Acariformes</taxon>
        <taxon>Sarcoptiformes</taxon>
        <taxon>Astigmata</taxon>
        <taxon>Glycyphagoidea</taxon>
        <taxon>Echimyopodidae</taxon>
        <taxon>Blomia</taxon>
    </lineage>
</organism>
<dbReference type="SMART" id="SM00220">
    <property type="entry name" value="S_TKc"/>
    <property type="match status" value="1"/>
</dbReference>
<dbReference type="GO" id="GO:0005524">
    <property type="term" value="F:ATP binding"/>
    <property type="evidence" value="ECO:0007669"/>
    <property type="project" value="InterPro"/>
</dbReference>
<name>A0A9Q0MBF2_BLOTA</name>
<evidence type="ECO:0000313" key="4">
    <source>
        <dbReference type="Proteomes" id="UP001142055"/>
    </source>
</evidence>
<gene>
    <name evidence="3" type="ORF">RDWZM_001099</name>
</gene>
<dbReference type="SUPFAM" id="SSF56112">
    <property type="entry name" value="Protein kinase-like (PK-like)"/>
    <property type="match status" value="1"/>
</dbReference>
<protein>
    <recommendedName>
        <fullName evidence="2">Protein kinase domain-containing protein</fullName>
    </recommendedName>
</protein>
<accession>A0A9Q0MBF2</accession>
<evidence type="ECO:0000256" key="1">
    <source>
        <dbReference type="SAM" id="MobiDB-lite"/>
    </source>
</evidence>
<dbReference type="PROSITE" id="PS50011">
    <property type="entry name" value="PROTEIN_KINASE_DOM"/>
    <property type="match status" value="1"/>
</dbReference>
<dbReference type="EMBL" id="JAPWDV010000001">
    <property type="protein sequence ID" value="KAJ6222554.1"/>
    <property type="molecule type" value="Genomic_DNA"/>
</dbReference>
<comment type="caution">
    <text evidence="3">The sequence shown here is derived from an EMBL/GenBank/DDBJ whole genome shotgun (WGS) entry which is preliminary data.</text>
</comment>
<dbReference type="PANTHER" id="PTHR24362">
    <property type="entry name" value="SERINE/THREONINE-PROTEIN KINASE NEK"/>
    <property type="match status" value="1"/>
</dbReference>
<dbReference type="AlphaFoldDB" id="A0A9Q0MBF2"/>
<dbReference type="Pfam" id="PF00069">
    <property type="entry name" value="Pkinase"/>
    <property type="match status" value="1"/>
</dbReference>
<evidence type="ECO:0000259" key="2">
    <source>
        <dbReference type="PROSITE" id="PS50011"/>
    </source>
</evidence>
<feature type="domain" description="Protein kinase" evidence="2">
    <location>
        <begin position="89"/>
        <end position="348"/>
    </location>
</feature>
<proteinExistence type="predicted"/>
<reference evidence="3" key="1">
    <citation type="submission" date="2022-12" db="EMBL/GenBank/DDBJ databases">
        <title>Genome assemblies of Blomia tropicalis.</title>
        <authorList>
            <person name="Cui Y."/>
        </authorList>
    </citation>
    <scope>NUCLEOTIDE SEQUENCE</scope>
    <source>
        <tissue evidence="3">Adult mites</tissue>
    </source>
</reference>
<keyword evidence="4" id="KW-1185">Reference proteome</keyword>
<dbReference type="PANTHER" id="PTHR24362:SF309">
    <property type="entry name" value="PROTEIN KINASE DOMAIN-CONTAINING PROTEIN"/>
    <property type="match status" value="1"/>
</dbReference>
<sequence length="504" mass="56146">MSRQCSKRPFSSNSSDSVTTSCFSVQSNANLSLTSEVKSSNSTKASSHAVLMPINLEVTSFSEPDMVAMKQTLGAKNMSTLTEVNDKGFEILSKIATKGIDEYYRAICRDKKGVCKRIDLTKCSERYRKTLLDDSLHIERYFGGSDGKARWPMFIAVYDIFLVEQTLLYFIEHVNGKSLFVCMKNKLITPESARTLTIQLLKAIEQMQKLAVAHRELTAHNIILNANDQVKITGMSRSVVYWQPDCSLFQKPECRLRIYSHLPPECFCGTPYDPSKVDIWSIGVLMVAINTSRLPFDVTSGFKFSAQWRQFVTIHPTNRFLRAACNKVFCINPVKRITATKFLEHPYFTTEVKNLNTKGLKTSIDPKHQPELFAGVDPSIHIQNGQVCSGYQMSENVVSSSVIVIPKKNVSSISRSNQSSLKPSKSGWPTSVNCSQYSSSASVIDINDPGSDMASGNEGGSATEELTNAELEVESNKRMSAMEESESCASPVMVWKTEKISKKN</sequence>
<dbReference type="InterPro" id="IPR000719">
    <property type="entry name" value="Prot_kinase_dom"/>
</dbReference>
<feature type="region of interest" description="Disordered" evidence="1">
    <location>
        <begin position="443"/>
        <end position="487"/>
    </location>
</feature>
<dbReference type="OrthoDB" id="6513257at2759"/>
<evidence type="ECO:0000313" key="3">
    <source>
        <dbReference type="EMBL" id="KAJ6222554.1"/>
    </source>
</evidence>
<dbReference type="GO" id="GO:0004672">
    <property type="term" value="F:protein kinase activity"/>
    <property type="evidence" value="ECO:0007669"/>
    <property type="project" value="InterPro"/>
</dbReference>
<dbReference type="InterPro" id="IPR011009">
    <property type="entry name" value="Kinase-like_dom_sf"/>
</dbReference>
<dbReference type="Gene3D" id="1.10.510.10">
    <property type="entry name" value="Transferase(Phosphotransferase) domain 1"/>
    <property type="match status" value="1"/>
</dbReference>